<proteinExistence type="predicted"/>
<accession>D5BDY6</accession>
<evidence type="ECO:0000313" key="4">
    <source>
        <dbReference type="EMBL" id="ADF50727.1"/>
    </source>
</evidence>
<keyword evidence="3" id="KW-0949">S-adenosyl-L-methionine</keyword>
<dbReference type="eggNOG" id="COG4122">
    <property type="taxonomic scope" value="Bacteria"/>
</dbReference>
<dbReference type="KEGG" id="zpr:ZPR_0368"/>
<evidence type="ECO:0000256" key="2">
    <source>
        <dbReference type="ARBA" id="ARBA00022679"/>
    </source>
</evidence>
<keyword evidence="2" id="KW-0808">Transferase</keyword>
<dbReference type="AlphaFoldDB" id="D5BDY6"/>
<keyword evidence="1" id="KW-0489">Methyltransferase</keyword>
<dbReference type="InterPro" id="IPR029063">
    <property type="entry name" value="SAM-dependent_MTases_sf"/>
</dbReference>
<dbReference type="Pfam" id="PF01596">
    <property type="entry name" value="Methyltransf_3"/>
    <property type="match status" value="1"/>
</dbReference>
<evidence type="ECO:0000313" key="5">
    <source>
        <dbReference type="Proteomes" id="UP000001654"/>
    </source>
</evidence>
<gene>
    <name evidence="4" type="ordered locus">ZPR_0368</name>
</gene>
<dbReference type="EMBL" id="CP001650">
    <property type="protein sequence ID" value="ADF50727.1"/>
    <property type="molecule type" value="Genomic_DNA"/>
</dbReference>
<dbReference type="HOGENOM" id="CLU_122293_0_0_10"/>
<dbReference type="GO" id="GO:0008171">
    <property type="term" value="F:O-methyltransferase activity"/>
    <property type="evidence" value="ECO:0007669"/>
    <property type="project" value="InterPro"/>
</dbReference>
<sequence length="210" mass="23540">MSLPNNLGMLKALCYLKMKDSKITGIPKTYSEIERKSNEIGFTMPSDIYVGTLLKTLVSSKPKGHFLELGTGIGLSLSWMVDGMDAESKITSIDNDPKLVAIAKSYFEQDKRVKIIGMDGTEWIKNYSGKAFDLIFADAWPGKYSEIEETLDLIKPGGIYIIDDMSVQPNWPDGHQEIVDQLIGYLENRKDFNLTKMNWSTGIIIATKKC</sequence>
<organism evidence="4 5">
    <name type="scientific">Zunongwangia profunda (strain DSM 18752 / CCTCC AB 206139 / SM-A87)</name>
    <name type="common">Wangia profunda</name>
    <dbReference type="NCBI Taxonomy" id="655815"/>
    <lineage>
        <taxon>Bacteria</taxon>
        <taxon>Pseudomonadati</taxon>
        <taxon>Bacteroidota</taxon>
        <taxon>Flavobacteriia</taxon>
        <taxon>Flavobacteriales</taxon>
        <taxon>Flavobacteriaceae</taxon>
        <taxon>Zunongwangia</taxon>
    </lineage>
</organism>
<dbReference type="STRING" id="655815.ZPR_0368"/>
<reference evidence="4 5" key="1">
    <citation type="journal article" date="2010" name="BMC Genomics">
        <title>The complete genome of Zunongwangia profunda SM-A87 reveals its adaptation to the deep-sea environment and ecological role in sedimentary organic nitrogen degradation.</title>
        <authorList>
            <person name="Qin Q.L."/>
            <person name="Zhang X.Y."/>
            <person name="Wang X.M."/>
            <person name="Liu G.M."/>
            <person name="Chen X.L."/>
            <person name="Xie B.B."/>
            <person name="Dang H.Y."/>
            <person name="Zhou B.C."/>
            <person name="Yu J."/>
            <person name="Zhang Y.Z."/>
        </authorList>
    </citation>
    <scope>NUCLEOTIDE SEQUENCE [LARGE SCALE GENOMIC DNA]</scope>
    <source>
        <strain evidence="5">DSM 18752 / CCTCC AB 206139 / SM-A87</strain>
    </source>
</reference>
<dbReference type="GO" id="GO:0032259">
    <property type="term" value="P:methylation"/>
    <property type="evidence" value="ECO:0007669"/>
    <property type="project" value="UniProtKB-KW"/>
</dbReference>
<dbReference type="Proteomes" id="UP000001654">
    <property type="component" value="Chromosome"/>
</dbReference>
<name>D5BDY6_ZUNPS</name>
<dbReference type="InterPro" id="IPR002935">
    <property type="entry name" value="SAM_O-MeTrfase"/>
</dbReference>
<dbReference type="PANTHER" id="PTHR43167">
    <property type="entry name" value="PUTATIVE (AFU_ORTHOLOGUE AFUA_6G01830)-RELATED"/>
    <property type="match status" value="1"/>
</dbReference>
<dbReference type="SUPFAM" id="SSF53335">
    <property type="entry name" value="S-adenosyl-L-methionine-dependent methyltransferases"/>
    <property type="match status" value="1"/>
</dbReference>
<keyword evidence="5" id="KW-1185">Reference proteome</keyword>
<protein>
    <submittedName>
        <fullName evidence="4">Cytidine/deoxycytidylate deaminase/nudix/methyltransferase domains protein</fullName>
    </submittedName>
</protein>
<dbReference type="PANTHER" id="PTHR43167:SF1">
    <property type="entry name" value="PUTATIVE (AFU_ORTHOLOGUE AFUA_6G01830)-RELATED"/>
    <property type="match status" value="1"/>
</dbReference>
<dbReference type="Gene3D" id="3.40.50.150">
    <property type="entry name" value="Vaccinia Virus protein VP39"/>
    <property type="match status" value="1"/>
</dbReference>
<evidence type="ECO:0000256" key="3">
    <source>
        <dbReference type="ARBA" id="ARBA00022691"/>
    </source>
</evidence>
<evidence type="ECO:0000256" key="1">
    <source>
        <dbReference type="ARBA" id="ARBA00022603"/>
    </source>
</evidence>
<dbReference type="CDD" id="cd02440">
    <property type="entry name" value="AdoMet_MTases"/>
    <property type="match status" value="1"/>
</dbReference>